<dbReference type="PANTHER" id="PTHR23245">
    <property type="entry name" value="TRNA METHYLTRANSFERASE"/>
    <property type="match status" value="1"/>
</dbReference>
<sequence length="308" mass="35208">MFAPKYFSGIEPKNIFCLLLFVLVVPMHIRDVLRGKIPEDLLRLVPSSFDIIGSREKAVAIVELDDALLPYKELVADAIFEVHKNVRAVYRKASERKGEYRVRELELIKGENVTEVIHMEHGYKIKLDVTKVYFSPREATERQRIASQVKPGETVMVMFAGVGPFAIAIAKKQPAVGRIIAIEINPDAYRYMVENIKINKVEHLVYPVLGDVKIEAPRFFNQCDRVVMPLPKGAYLFLDEAVNCLKETGGWIHFYHWSREEDLFTEAFRLVSEAARKRGFTAELRGARKVSPYAPRIYKVAVDVLLTK</sequence>
<evidence type="ECO:0000259" key="10">
    <source>
        <dbReference type="PROSITE" id="PS51684"/>
    </source>
</evidence>
<dbReference type="GO" id="GO:0052906">
    <property type="term" value="F:tRNA (guanine(37)-N1)-methyltransferase activity"/>
    <property type="evidence" value="ECO:0007669"/>
    <property type="project" value="UniProtKB-EC"/>
</dbReference>
<dbReference type="InterPro" id="IPR030382">
    <property type="entry name" value="MeTrfase_TRM5/TYW2"/>
</dbReference>
<organism evidence="11 12">
    <name type="scientific">Thermofilum adornatum 1505</name>
    <dbReference type="NCBI Taxonomy" id="697581"/>
    <lineage>
        <taxon>Archaea</taxon>
        <taxon>Thermoproteota</taxon>
        <taxon>Thermoprotei</taxon>
        <taxon>Thermofilales</taxon>
        <taxon>Thermofilaceae</taxon>
        <taxon>Thermofilum</taxon>
    </lineage>
</organism>
<dbReference type="AlphaFoldDB" id="A0A3G1A5I4"/>
<comment type="catalytic activity">
    <reaction evidence="9">
        <text>guanosine(37) in tRNA + S-adenosyl-L-methionine = N(1)-methylguanosine(37) in tRNA + S-adenosyl-L-homocysteine + H(+)</text>
        <dbReference type="Rhea" id="RHEA:36899"/>
        <dbReference type="Rhea" id="RHEA-COMP:10145"/>
        <dbReference type="Rhea" id="RHEA-COMP:10147"/>
        <dbReference type="ChEBI" id="CHEBI:15378"/>
        <dbReference type="ChEBI" id="CHEBI:57856"/>
        <dbReference type="ChEBI" id="CHEBI:59789"/>
        <dbReference type="ChEBI" id="CHEBI:73542"/>
        <dbReference type="ChEBI" id="CHEBI:74269"/>
        <dbReference type="EC" id="2.1.1.228"/>
    </reaction>
</comment>
<dbReference type="GO" id="GO:0002939">
    <property type="term" value="P:tRNA N1-guanine methylation"/>
    <property type="evidence" value="ECO:0007669"/>
    <property type="project" value="TreeGrafter"/>
</dbReference>
<dbReference type="STRING" id="697581.TCARB_0179"/>
<dbReference type="Gene3D" id="3.40.50.150">
    <property type="entry name" value="Vaccinia Virus protein VP39"/>
    <property type="match status" value="1"/>
</dbReference>
<dbReference type="CDD" id="cd02440">
    <property type="entry name" value="AdoMet_MTases"/>
    <property type="match status" value="1"/>
</dbReference>
<dbReference type="InterPro" id="IPR056743">
    <property type="entry name" value="TRM5-TYW2-like_MTfase"/>
</dbReference>
<dbReference type="GO" id="GO:0005737">
    <property type="term" value="C:cytoplasm"/>
    <property type="evidence" value="ECO:0007669"/>
    <property type="project" value="TreeGrafter"/>
</dbReference>
<dbReference type="InterPro" id="IPR029063">
    <property type="entry name" value="SAM-dependent_MTases_sf"/>
</dbReference>
<keyword evidence="5" id="KW-0949">S-adenosyl-L-methionine</keyword>
<dbReference type="Pfam" id="PF02475">
    <property type="entry name" value="TRM5-TYW2_MTfase"/>
    <property type="match status" value="1"/>
</dbReference>
<evidence type="ECO:0000256" key="3">
    <source>
        <dbReference type="ARBA" id="ARBA00022603"/>
    </source>
</evidence>
<keyword evidence="2" id="KW-0963">Cytoplasm</keyword>
<dbReference type="FunFam" id="3.30.300.110:FF:000001">
    <property type="entry name" value="tRNA (guanine(37)-N1)-methyltransferase"/>
    <property type="match status" value="1"/>
</dbReference>
<evidence type="ECO:0000313" key="11">
    <source>
        <dbReference type="EMBL" id="AJB41255.1"/>
    </source>
</evidence>
<evidence type="ECO:0000256" key="2">
    <source>
        <dbReference type="ARBA" id="ARBA00022490"/>
    </source>
</evidence>
<evidence type="ECO:0000256" key="8">
    <source>
        <dbReference type="ARBA" id="ARBA00033392"/>
    </source>
</evidence>
<feature type="domain" description="SAM-dependent methyltransferase TRM5/TYW2-type" evidence="10">
    <location>
        <begin position="49"/>
        <end position="308"/>
    </location>
</feature>
<dbReference type="SUPFAM" id="SSF53335">
    <property type="entry name" value="S-adenosyl-L-methionine-dependent methyltransferases"/>
    <property type="match status" value="1"/>
</dbReference>
<evidence type="ECO:0000313" key="12">
    <source>
        <dbReference type="Proteomes" id="UP000266720"/>
    </source>
</evidence>
<proteinExistence type="predicted"/>
<reference evidence="12" key="1">
    <citation type="book" date="2010" name="EXTREMOPHILES" publisher="0:0-0">
        <title>Complete genome sequences of ten hyperthermophilic archaea reveal their metabolic capabilities and possible ecological roles.</title>
        <editorList>
            <person name="?"/>
        </editorList>
        <authorList>
            <person name="Ravin N.V."/>
            <person name="Mardanov A.V."/>
            <person name="Bonch-Osmolovskaya E.A."/>
            <person name="Skryabin K.G."/>
        </authorList>
    </citation>
    <scope>NUCLEOTIDE SEQUENCE [LARGE SCALE GENOMIC DNA]</scope>
    <source>
        <strain evidence="12">1505</strain>
    </source>
</reference>
<dbReference type="PROSITE" id="PS51684">
    <property type="entry name" value="SAM_MT_TRM5_TYW2"/>
    <property type="match status" value="1"/>
</dbReference>
<dbReference type="Pfam" id="PF25133">
    <property type="entry name" value="TYW2_N_2"/>
    <property type="match status" value="1"/>
</dbReference>
<keyword evidence="3 11" id="KW-0489">Methyltransferase</keyword>
<evidence type="ECO:0000256" key="6">
    <source>
        <dbReference type="ARBA" id="ARBA00022694"/>
    </source>
</evidence>
<evidence type="ECO:0000256" key="1">
    <source>
        <dbReference type="ARBA" id="ARBA00012807"/>
    </source>
</evidence>
<protein>
    <recommendedName>
        <fullName evidence="1">tRNA (guanine(37)-N(1))-methyltransferase</fullName>
        <ecNumber evidence="1">2.1.1.228</ecNumber>
    </recommendedName>
    <alternativeName>
        <fullName evidence="7">M1G-methyltransferase</fullName>
    </alternativeName>
    <alternativeName>
        <fullName evidence="8">tRNA [GM37] methyltransferase</fullName>
    </alternativeName>
</protein>
<dbReference type="KEGG" id="tcb:TCARB_0179"/>
<evidence type="ECO:0000256" key="9">
    <source>
        <dbReference type="ARBA" id="ARBA00047783"/>
    </source>
</evidence>
<dbReference type="EMBL" id="CP007493">
    <property type="protein sequence ID" value="AJB41255.1"/>
    <property type="molecule type" value="Genomic_DNA"/>
</dbReference>
<evidence type="ECO:0000256" key="4">
    <source>
        <dbReference type="ARBA" id="ARBA00022679"/>
    </source>
</evidence>
<dbReference type="Gene3D" id="3.30.300.110">
    <property type="entry name" value="Met-10+ protein-like domains"/>
    <property type="match status" value="1"/>
</dbReference>
<dbReference type="InterPro" id="IPR056744">
    <property type="entry name" value="TRM5/TYW2-like_N"/>
</dbReference>
<evidence type="ECO:0000256" key="7">
    <source>
        <dbReference type="ARBA" id="ARBA00029736"/>
    </source>
</evidence>
<dbReference type="PANTHER" id="PTHR23245:SF36">
    <property type="entry name" value="TRNA (GUANINE(37)-N1)-METHYLTRANSFERASE"/>
    <property type="match status" value="1"/>
</dbReference>
<name>A0A3G1A5I4_9CREN</name>
<dbReference type="EC" id="2.1.1.228" evidence="1"/>
<keyword evidence="4 11" id="KW-0808">Transferase</keyword>
<accession>A0A3G1A5I4</accession>
<dbReference type="Proteomes" id="UP000266720">
    <property type="component" value="Chromosome"/>
</dbReference>
<keyword evidence="6" id="KW-0819">tRNA processing</keyword>
<evidence type="ECO:0000256" key="5">
    <source>
        <dbReference type="ARBA" id="ARBA00022691"/>
    </source>
</evidence>
<gene>
    <name evidence="11" type="ORF">TCARB_0179</name>
</gene>